<dbReference type="GO" id="GO:0035925">
    <property type="term" value="F:mRNA 3'-UTR AU-rich region binding"/>
    <property type="evidence" value="ECO:0007669"/>
    <property type="project" value="TreeGrafter"/>
</dbReference>
<dbReference type="GO" id="GO:0000176">
    <property type="term" value="C:nuclear exosome (RNase complex)"/>
    <property type="evidence" value="ECO:0007669"/>
    <property type="project" value="TreeGrafter"/>
</dbReference>
<dbReference type="GO" id="GO:0034473">
    <property type="term" value="P:U1 snRNA 3'-end processing"/>
    <property type="evidence" value="ECO:0007669"/>
    <property type="project" value="TreeGrafter"/>
</dbReference>
<evidence type="ECO:0000256" key="1">
    <source>
        <dbReference type="ARBA" id="ARBA00004496"/>
    </source>
</evidence>
<comment type="similarity">
    <text evidence="3">Belongs to the RNase PH family.</text>
</comment>
<dbReference type="InterPro" id="IPR050590">
    <property type="entry name" value="Exosome_comp_Rrp42_subfam"/>
</dbReference>
<dbReference type="GO" id="GO:0034476">
    <property type="term" value="P:U5 snRNA 3'-end processing"/>
    <property type="evidence" value="ECO:0007669"/>
    <property type="project" value="TreeGrafter"/>
</dbReference>
<evidence type="ECO:0000256" key="2">
    <source>
        <dbReference type="ARBA" id="ARBA00004604"/>
    </source>
</evidence>
<evidence type="ECO:0000313" key="8">
    <source>
        <dbReference type="WBParaSite" id="TMUE_1000003500.1"/>
    </source>
</evidence>
<evidence type="ECO:0000256" key="3">
    <source>
        <dbReference type="ARBA" id="ARBA00006678"/>
    </source>
</evidence>
<dbReference type="InterPro" id="IPR020568">
    <property type="entry name" value="Ribosomal_Su5_D2-typ_SF"/>
</dbReference>
<dbReference type="STRING" id="70415.A0A5S6Q8Q1"/>
<keyword evidence="7" id="KW-1185">Reference proteome</keyword>
<dbReference type="GO" id="GO:0034475">
    <property type="term" value="P:U4 snRNA 3'-end processing"/>
    <property type="evidence" value="ECO:0007669"/>
    <property type="project" value="TreeGrafter"/>
</dbReference>
<evidence type="ECO:0000313" key="7">
    <source>
        <dbReference type="Proteomes" id="UP000046395"/>
    </source>
</evidence>
<keyword evidence="4" id="KW-0963">Cytoplasm</keyword>
<organism evidence="7 8">
    <name type="scientific">Trichuris muris</name>
    <name type="common">Mouse whipworm</name>
    <dbReference type="NCBI Taxonomy" id="70415"/>
    <lineage>
        <taxon>Eukaryota</taxon>
        <taxon>Metazoa</taxon>
        <taxon>Ecdysozoa</taxon>
        <taxon>Nematoda</taxon>
        <taxon>Enoplea</taxon>
        <taxon>Dorylaimia</taxon>
        <taxon>Trichinellida</taxon>
        <taxon>Trichuridae</taxon>
        <taxon>Trichuris</taxon>
    </lineage>
</organism>
<keyword evidence="5" id="KW-0271">Exosome</keyword>
<proteinExistence type="inferred from homology"/>
<dbReference type="InterPro" id="IPR027408">
    <property type="entry name" value="PNPase/RNase_PH_dom_sf"/>
</dbReference>
<dbReference type="GO" id="GO:0071038">
    <property type="term" value="P:TRAMP-dependent tRNA surveillance pathway"/>
    <property type="evidence" value="ECO:0007669"/>
    <property type="project" value="TreeGrafter"/>
</dbReference>
<evidence type="ECO:0000256" key="4">
    <source>
        <dbReference type="ARBA" id="ARBA00022490"/>
    </source>
</evidence>
<sequence length="96" mass="10431">MSVGAFEKKFVVSGISDGIRMDGRSLRSPRSITIRANTVDLSPGSVTVSYGDCCVTAGMRMDLQKPAPERADEGIVDFYVSMTSVSDRVDPELLRK</sequence>
<dbReference type="SUPFAM" id="SSF54211">
    <property type="entry name" value="Ribosomal protein S5 domain 2-like"/>
    <property type="match status" value="1"/>
</dbReference>
<dbReference type="AlphaFoldDB" id="A0A5S6Q8Q1"/>
<dbReference type="PANTHER" id="PTHR11097:SF8">
    <property type="entry name" value="EXOSOME COMPLEX COMPONENT RRP42"/>
    <property type="match status" value="1"/>
</dbReference>
<comment type="subcellular location">
    <subcellularLocation>
        <location evidence="1">Cytoplasm</location>
    </subcellularLocation>
    <subcellularLocation>
        <location evidence="2">Nucleus</location>
        <location evidence="2">Nucleolus</location>
    </subcellularLocation>
</comment>
<dbReference type="GO" id="GO:0071028">
    <property type="term" value="P:nuclear mRNA surveillance"/>
    <property type="evidence" value="ECO:0007669"/>
    <property type="project" value="TreeGrafter"/>
</dbReference>
<name>A0A5S6Q8Q1_TRIMR</name>
<accession>A0A5S6Q8Q1</accession>
<dbReference type="GO" id="GO:0000177">
    <property type="term" value="C:cytoplasmic exosome (RNase complex)"/>
    <property type="evidence" value="ECO:0007669"/>
    <property type="project" value="TreeGrafter"/>
</dbReference>
<dbReference type="GO" id="GO:0000467">
    <property type="term" value="P:exonucleolytic trimming to generate mature 3'-end of 5.8S rRNA from tricistronic rRNA transcript (SSU-rRNA, 5.8S rRNA, LSU-rRNA)"/>
    <property type="evidence" value="ECO:0007669"/>
    <property type="project" value="TreeGrafter"/>
</dbReference>
<evidence type="ECO:0000256" key="5">
    <source>
        <dbReference type="ARBA" id="ARBA00022835"/>
    </source>
</evidence>
<evidence type="ECO:0000256" key="6">
    <source>
        <dbReference type="ARBA" id="ARBA00042523"/>
    </source>
</evidence>
<dbReference type="GO" id="GO:0071035">
    <property type="term" value="P:nuclear polyadenylation-dependent rRNA catabolic process"/>
    <property type="evidence" value="ECO:0007669"/>
    <property type="project" value="TreeGrafter"/>
</dbReference>
<dbReference type="GO" id="GO:0005730">
    <property type="term" value="C:nucleolus"/>
    <property type="evidence" value="ECO:0007669"/>
    <property type="project" value="UniProtKB-SubCell"/>
</dbReference>
<protein>
    <recommendedName>
        <fullName evidence="6">Ribosomal RNA-processing protein 42</fullName>
    </recommendedName>
</protein>
<dbReference type="PANTHER" id="PTHR11097">
    <property type="entry name" value="EXOSOME COMPLEX EXONUCLEASE RIBOSOMAL RNA PROCESSING PROTEIN"/>
    <property type="match status" value="1"/>
</dbReference>
<dbReference type="WBParaSite" id="TMUE_1000003500.1">
    <property type="protein sequence ID" value="TMUE_1000003500.1"/>
    <property type="gene ID" value="WBGene00289292"/>
</dbReference>
<dbReference type="Gene3D" id="3.30.230.70">
    <property type="entry name" value="GHMP Kinase, N-terminal domain"/>
    <property type="match status" value="1"/>
</dbReference>
<dbReference type="Proteomes" id="UP000046395">
    <property type="component" value="Unassembled WGS sequence"/>
</dbReference>
<reference evidence="8" key="1">
    <citation type="submission" date="2019-12" db="UniProtKB">
        <authorList>
            <consortium name="WormBaseParasite"/>
        </authorList>
    </citation>
    <scope>IDENTIFICATION</scope>
</reference>
<dbReference type="GO" id="GO:0016075">
    <property type="term" value="P:rRNA catabolic process"/>
    <property type="evidence" value="ECO:0007669"/>
    <property type="project" value="TreeGrafter"/>
</dbReference>